<dbReference type="EMBL" id="LR215729">
    <property type="protein sequence ID" value="VEV99108.1"/>
    <property type="molecule type" value="Genomic_DNA"/>
</dbReference>
<protein>
    <submittedName>
        <fullName evidence="1">Uncharacterized protein</fullName>
    </submittedName>
</protein>
<gene>
    <name evidence="1" type="ORF">PMYSY11_4064</name>
</gene>
<name>A0A653EAJ7_9PSED</name>
<sequence length="50" mass="5621">MILFGKFDDQQGHPGWCPDYLRDPWWFDPNLETGLGGPAVSTPVVSPYRG</sequence>
<accession>A0A653EAJ7</accession>
<organism evidence="1">
    <name type="scientific">Pseudomonas marincola</name>
    <dbReference type="NCBI Taxonomy" id="437900"/>
    <lineage>
        <taxon>Bacteria</taxon>
        <taxon>Pseudomonadati</taxon>
        <taxon>Pseudomonadota</taxon>
        <taxon>Gammaproteobacteria</taxon>
        <taxon>Pseudomonadales</taxon>
        <taxon>Pseudomonadaceae</taxon>
        <taxon>Pseudomonas</taxon>
    </lineage>
</organism>
<proteinExistence type="predicted"/>
<reference evidence="1" key="1">
    <citation type="submission" date="2019-02" db="EMBL/GenBank/DDBJ databases">
        <authorList>
            <consortium name="Genoscope - CEA"/>
            <person name="William W."/>
        </authorList>
    </citation>
    <scope>NUCLEOTIDE SEQUENCE [LARGE SCALE GENOMIC DNA]</scope>
    <source>
        <strain evidence="1">YSy11</strain>
    </source>
</reference>
<dbReference type="AlphaFoldDB" id="A0A653EAJ7"/>
<evidence type="ECO:0000313" key="1">
    <source>
        <dbReference type="EMBL" id="VEV99108.1"/>
    </source>
</evidence>